<evidence type="ECO:0000256" key="1">
    <source>
        <dbReference type="SAM" id="SignalP"/>
    </source>
</evidence>
<feature type="chain" id="PRO_5045703769" evidence="1">
    <location>
        <begin position="24"/>
        <end position="188"/>
    </location>
</feature>
<proteinExistence type="predicted"/>
<evidence type="ECO:0000313" key="2">
    <source>
        <dbReference type="Proteomes" id="UP001652740"/>
    </source>
</evidence>
<organism evidence="2 3">
    <name type="scientific">Galleria mellonella</name>
    <name type="common">Greater wax moth</name>
    <dbReference type="NCBI Taxonomy" id="7137"/>
    <lineage>
        <taxon>Eukaryota</taxon>
        <taxon>Metazoa</taxon>
        <taxon>Ecdysozoa</taxon>
        <taxon>Arthropoda</taxon>
        <taxon>Hexapoda</taxon>
        <taxon>Insecta</taxon>
        <taxon>Pterygota</taxon>
        <taxon>Neoptera</taxon>
        <taxon>Endopterygota</taxon>
        <taxon>Lepidoptera</taxon>
        <taxon>Glossata</taxon>
        <taxon>Ditrysia</taxon>
        <taxon>Pyraloidea</taxon>
        <taxon>Pyralidae</taxon>
        <taxon>Galleriinae</taxon>
        <taxon>Galleria</taxon>
    </lineage>
</organism>
<feature type="signal peptide" evidence="1">
    <location>
        <begin position="1"/>
        <end position="23"/>
    </location>
</feature>
<evidence type="ECO:0000313" key="3">
    <source>
        <dbReference type="RefSeq" id="XP_052748550.1"/>
    </source>
</evidence>
<dbReference type="GeneID" id="128200154"/>
<reference evidence="3" key="1">
    <citation type="submission" date="2025-08" db="UniProtKB">
        <authorList>
            <consortium name="RefSeq"/>
        </authorList>
    </citation>
    <scope>IDENTIFICATION</scope>
    <source>
        <tissue evidence="3">Whole larvae</tissue>
    </source>
</reference>
<protein>
    <submittedName>
        <fullName evidence="3">Acrosin-like</fullName>
    </submittedName>
</protein>
<dbReference type="Proteomes" id="UP001652740">
    <property type="component" value="Unplaced"/>
</dbReference>
<accession>A0ABM3MAT7</accession>
<keyword evidence="2" id="KW-1185">Reference proteome</keyword>
<sequence>MVNRESRILAALLVVLQVNKACCQYVPPTVPTTPLPNPPVPQIGQLILPAMIEPTVQTFQPPFPYPSPPCPCPPPPCTYPPPSCYPLPPPPSFPTYQNQPPQVIIIDEGSGDNNMDMLYLLLIASKGGGLFGGNKGGCGGGCGCGSRCGGNCCNGGGYGYSYDGGYGSTMPPICLTITTTSSDASESQ</sequence>
<keyword evidence="1" id="KW-0732">Signal</keyword>
<gene>
    <name evidence="3" type="primary">LOC128200154</name>
</gene>
<name>A0ABM3MAT7_GALME</name>
<dbReference type="RefSeq" id="XP_052748550.1">
    <property type="nucleotide sequence ID" value="XM_052892590.1"/>
</dbReference>